<evidence type="ECO:0000256" key="2">
    <source>
        <dbReference type="ARBA" id="ARBA00023004"/>
    </source>
</evidence>
<evidence type="ECO:0000256" key="3">
    <source>
        <dbReference type="RuleBase" id="RU003682"/>
    </source>
</evidence>
<dbReference type="PANTHER" id="PTHR47990">
    <property type="entry name" value="2-OXOGLUTARATE (2OG) AND FE(II)-DEPENDENT OXYGENASE SUPERFAMILY PROTEIN-RELATED"/>
    <property type="match status" value="1"/>
</dbReference>
<evidence type="ECO:0000259" key="4">
    <source>
        <dbReference type="PROSITE" id="PS51471"/>
    </source>
</evidence>
<name>A0AAW2PQM1_9LAMI</name>
<dbReference type="GO" id="GO:0009805">
    <property type="term" value="P:coumarin biosynthetic process"/>
    <property type="evidence" value="ECO:0007669"/>
    <property type="project" value="UniProtKB-ARBA"/>
</dbReference>
<evidence type="ECO:0000256" key="1">
    <source>
        <dbReference type="ARBA" id="ARBA00022723"/>
    </source>
</evidence>
<proteinExistence type="inferred from homology"/>
<dbReference type="GO" id="GO:0046872">
    <property type="term" value="F:metal ion binding"/>
    <property type="evidence" value="ECO:0007669"/>
    <property type="project" value="UniProtKB-KW"/>
</dbReference>
<feature type="domain" description="Fe2OG dioxygenase" evidence="4">
    <location>
        <begin position="194"/>
        <end position="296"/>
    </location>
</feature>
<dbReference type="InterPro" id="IPR044861">
    <property type="entry name" value="IPNS-like_FE2OG_OXY"/>
</dbReference>
<dbReference type="PROSITE" id="PS51471">
    <property type="entry name" value="FE2OG_OXY"/>
    <property type="match status" value="1"/>
</dbReference>
<keyword evidence="1 3" id="KW-0479">Metal-binding</keyword>
<dbReference type="Pfam" id="PF14226">
    <property type="entry name" value="DIOX_N"/>
    <property type="match status" value="1"/>
</dbReference>
<dbReference type="Pfam" id="PF03171">
    <property type="entry name" value="2OG-FeII_Oxy"/>
    <property type="match status" value="1"/>
</dbReference>
<dbReference type="InterPro" id="IPR027443">
    <property type="entry name" value="IPNS-like_sf"/>
</dbReference>
<dbReference type="GO" id="GO:0016706">
    <property type="term" value="F:2-oxoglutarate-dependent dioxygenase activity"/>
    <property type="evidence" value="ECO:0007669"/>
    <property type="project" value="UniProtKB-ARBA"/>
</dbReference>
<dbReference type="InterPro" id="IPR026992">
    <property type="entry name" value="DIOX_N"/>
</dbReference>
<sequence length="347" mass="39607">MERGSFFLANGCTPLSLSHDFILPAHVRPVLSSVSTSITVPLIDLNDKQSSLVKKISDACQEYGFFHIINHGVPEELCRRMMAAVSDFFKLPPEERSHLFTSDKTKPLRVSNYYLKVEGQDKVTMWSETLAHPWHASDDFAIFCQEILPITGTKLELASEYAKEIGWLMRRLLGLISQGMGLKKDRLRERLGDKPRLVSQANYYPPCPQPELTLGLPAHTDLNALTVLMQSEDVIALQVMTKDGEWIAVNPLPNAFVVNIGDQIQVLSNGKYKSVHHRAITNKDLERVSIAMFYGPNKDTVVGPVEELVDEEHPPMYRSYRYEEFLEEFHRQEGTRRRVKEVFQLQH</sequence>
<organism evidence="5">
    <name type="scientific">Sesamum calycinum</name>
    <dbReference type="NCBI Taxonomy" id="2727403"/>
    <lineage>
        <taxon>Eukaryota</taxon>
        <taxon>Viridiplantae</taxon>
        <taxon>Streptophyta</taxon>
        <taxon>Embryophyta</taxon>
        <taxon>Tracheophyta</taxon>
        <taxon>Spermatophyta</taxon>
        <taxon>Magnoliopsida</taxon>
        <taxon>eudicotyledons</taxon>
        <taxon>Gunneridae</taxon>
        <taxon>Pentapetalae</taxon>
        <taxon>asterids</taxon>
        <taxon>lamiids</taxon>
        <taxon>Lamiales</taxon>
        <taxon>Pedaliaceae</taxon>
        <taxon>Sesamum</taxon>
    </lineage>
</organism>
<dbReference type="SUPFAM" id="SSF51197">
    <property type="entry name" value="Clavaminate synthase-like"/>
    <property type="match status" value="1"/>
</dbReference>
<dbReference type="EMBL" id="JACGWM010000008">
    <property type="protein sequence ID" value="KAL0357871.1"/>
    <property type="molecule type" value="Genomic_DNA"/>
</dbReference>
<comment type="caution">
    <text evidence="5">The sequence shown here is derived from an EMBL/GenBank/DDBJ whole genome shotgun (WGS) entry which is preliminary data.</text>
</comment>
<dbReference type="PRINTS" id="PR00682">
    <property type="entry name" value="IPNSYNTHASE"/>
</dbReference>
<gene>
    <name evidence="5" type="ORF">Scaly_1472800</name>
</gene>
<evidence type="ECO:0000313" key="5">
    <source>
        <dbReference type="EMBL" id="KAL0357871.1"/>
    </source>
</evidence>
<reference evidence="5" key="1">
    <citation type="submission" date="2020-06" db="EMBL/GenBank/DDBJ databases">
        <authorList>
            <person name="Li T."/>
            <person name="Hu X."/>
            <person name="Zhang T."/>
            <person name="Song X."/>
            <person name="Zhang H."/>
            <person name="Dai N."/>
            <person name="Sheng W."/>
            <person name="Hou X."/>
            <person name="Wei L."/>
        </authorList>
    </citation>
    <scope>NUCLEOTIDE SEQUENCE</scope>
    <source>
        <strain evidence="5">KEN8</strain>
        <tissue evidence="5">Leaf</tissue>
    </source>
</reference>
<comment type="similarity">
    <text evidence="3">Belongs to the iron/ascorbate-dependent oxidoreductase family.</text>
</comment>
<dbReference type="GO" id="GO:0002238">
    <property type="term" value="P:response to molecule of fungal origin"/>
    <property type="evidence" value="ECO:0007669"/>
    <property type="project" value="UniProtKB-ARBA"/>
</dbReference>
<reference evidence="5" key="2">
    <citation type="journal article" date="2024" name="Plant">
        <title>Genomic evolution and insights into agronomic trait innovations of Sesamum species.</title>
        <authorList>
            <person name="Miao H."/>
            <person name="Wang L."/>
            <person name="Qu L."/>
            <person name="Liu H."/>
            <person name="Sun Y."/>
            <person name="Le M."/>
            <person name="Wang Q."/>
            <person name="Wei S."/>
            <person name="Zheng Y."/>
            <person name="Lin W."/>
            <person name="Duan Y."/>
            <person name="Cao H."/>
            <person name="Xiong S."/>
            <person name="Wang X."/>
            <person name="Wei L."/>
            <person name="Li C."/>
            <person name="Ma Q."/>
            <person name="Ju M."/>
            <person name="Zhao R."/>
            <person name="Li G."/>
            <person name="Mu C."/>
            <person name="Tian Q."/>
            <person name="Mei H."/>
            <person name="Zhang T."/>
            <person name="Gao T."/>
            <person name="Zhang H."/>
        </authorList>
    </citation>
    <scope>NUCLEOTIDE SEQUENCE</scope>
    <source>
        <strain evidence="5">KEN8</strain>
    </source>
</reference>
<dbReference type="InterPro" id="IPR005123">
    <property type="entry name" value="Oxoglu/Fe-dep_dioxygenase_dom"/>
</dbReference>
<dbReference type="Gene3D" id="2.60.120.330">
    <property type="entry name" value="B-lactam Antibiotic, Isopenicillin N Synthase, Chain"/>
    <property type="match status" value="1"/>
</dbReference>
<accession>A0AAW2PQM1</accession>
<keyword evidence="2 3" id="KW-0408">Iron</keyword>
<protein>
    <submittedName>
        <fullName evidence="5">Protein DMR6-LIKE OXYGENASE 2</fullName>
    </submittedName>
</protein>
<dbReference type="AlphaFoldDB" id="A0AAW2PQM1"/>
<keyword evidence="3" id="KW-0560">Oxidoreductase</keyword>
<dbReference type="InterPro" id="IPR050231">
    <property type="entry name" value="Iron_ascorbate_oxido_reductase"/>
</dbReference>